<gene>
    <name evidence="1" type="ORF">JCM19241_5970</name>
</gene>
<evidence type="ECO:0000313" key="1">
    <source>
        <dbReference type="EMBL" id="GAM77074.1"/>
    </source>
</evidence>
<accession>A0A0B8QS53</accession>
<proteinExistence type="predicted"/>
<dbReference type="AlphaFoldDB" id="A0A0B8QS53"/>
<name>A0A0B8QS53_9VIBR</name>
<dbReference type="EMBL" id="BBSC01000007">
    <property type="protein sequence ID" value="GAM77074.1"/>
    <property type="molecule type" value="Genomic_DNA"/>
</dbReference>
<organism evidence="1 2">
    <name type="scientific">Vibrio ishigakensis</name>
    <dbReference type="NCBI Taxonomy" id="1481914"/>
    <lineage>
        <taxon>Bacteria</taxon>
        <taxon>Pseudomonadati</taxon>
        <taxon>Pseudomonadota</taxon>
        <taxon>Gammaproteobacteria</taxon>
        <taxon>Vibrionales</taxon>
        <taxon>Vibrionaceae</taxon>
        <taxon>Vibrio</taxon>
    </lineage>
</organism>
<sequence>MMMQLTLGSRVLRFCTAAHNVVYEGESYTAYGDLLSISDPVEATEITSEGVEISLSAVNIDYLSEIDSGAFLKAPVDILLAELPDGTNVIPDGTAAYYHRGYADTPRQLIDYDAGSMTLVMETKNILGDLDRTPELTRCNQANHQQRFSGDQFFSFVASAVIDSEEQWIS</sequence>
<comment type="caution">
    <text evidence="1">The sequence shown here is derived from an EMBL/GenBank/DDBJ whole genome shotgun (WGS) entry which is preliminary data.</text>
</comment>
<dbReference type="STRING" id="1481914.JCM19241_5970"/>
<protein>
    <submittedName>
        <fullName evidence="1">Uncharacterized protein</fullName>
    </submittedName>
</protein>
<reference evidence="1 2" key="2">
    <citation type="submission" date="2015-01" db="EMBL/GenBank/DDBJ databases">
        <authorList>
            <consortium name="NBRP consortium"/>
            <person name="Sawabe T."/>
            <person name="Meirelles P."/>
            <person name="Feng G."/>
            <person name="Sayaka M."/>
            <person name="Hattori M."/>
            <person name="Ohkuma M."/>
        </authorList>
    </citation>
    <scope>NUCLEOTIDE SEQUENCE [LARGE SCALE GENOMIC DNA]</scope>
    <source>
        <strain evidence="2">JCM 19241</strain>
    </source>
</reference>
<evidence type="ECO:0000313" key="2">
    <source>
        <dbReference type="Proteomes" id="UP000031666"/>
    </source>
</evidence>
<reference evidence="1 2" key="1">
    <citation type="submission" date="2015-01" db="EMBL/GenBank/DDBJ databases">
        <title>Vibrio sp. C94 JCM 19241 whole genome shotgun sequence.</title>
        <authorList>
            <person name="Sawabe T."/>
            <person name="Meirelles P."/>
            <person name="Feng G."/>
            <person name="Sayaka M."/>
            <person name="Hattori M."/>
            <person name="Ohkuma M."/>
        </authorList>
    </citation>
    <scope>NUCLEOTIDE SEQUENCE [LARGE SCALE GENOMIC DNA]</scope>
    <source>
        <strain evidence="2">JCM 19241</strain>
    </source>
</reference>
<dbReference type="Proteomes" id="UP000031666">
    <property type="component" value="Unassembled WGS sequence"/>
</dbReference>